<name>A0A840IK72_9PSEU</name>
<dbReference type="RefSeq" id="WP_184776863.1">
    <property type="nucleotide sequence ID" value="NZ_JACHMG010000001.1"/>
</dbReference>
<dbReference type="GO" id="GO:0000976">
    <property type="term" value="F:transcription cis-regulatory region binding"/>
    <property type="evidence" value="ECO:0007669"/>
    <property type="project" value="TreeGrafter"/>
</dbReference>
<keyword evidence="7" id="KW-1185">Reference proteome</keyword>
<dbReference type="Proteomes" id="UP000581769">
    <property type="component" value="Unassembled WGS sequence"/>
</dbReference>
<reference evidence="6 7" key="1">
    <citation type="submission" date="2020-08" db="EMBL/GenBank/DDBJ databases">
        <title>Sequencing the genomes of 1000 actinobacteria strains.</title>
        <authorList>
            <person name="Klenk H.-P."/>
        </authorList>
    </citation>
    <scope>NUCLEOTIDE SEQUENCE [LARGE SCALE GENOMIC DNA]</scope>
    <source>
        <strain evidence="6 7">DSM 45859</strain>
    </source>
</reference>
<dbReference type="PRINTS" id="PR00455">
    <property type="entry name" value="HTHTETR"/>
</dbReference>
<evidence type="ECO:0000256" key="2">
    <source>
        <dbReference type="ARBA" id="ARBA00023125"/>
    </source>
</evidence>
<keyword evidence="1" id="KW-0805">Transcription regulation</keyword>
<evidence type="ECO:0000256" key="1">
    <source>
        <dbReference type="ARBA" id="ARBA00023015"/>
    </source>
</evidence>
<accession>A0A840IK72</accession>
<evidence type="ECO:0000256" key="4">
    <source>
        <dbReference type="PROSITE-ProRule" id="PRU00335"/>
    </source>
</evidence>
<feature type="DNA-binding region" description="H-T-H motif" evidence="4">
    <location>
        <begin position="37"/>
        <end position="56"/>
    </location>
</feature>
<dbReference type="GO" id="GO:0003700">
    <property type="term" value="F:DNA-binding transcription factor activity"/>
    <property type="evidence" value="ECO:0007669"/>
    <property type="project" value="TreeGrafter"/>
</dbReference>
<feature type="domain" description="HTH tetR-type" evidence="5">
    <location>
        <begin position="14"/>
        <end position="74"/>
    </location>
</feature>
<dbReference type="PANTHER" id="PTHR30055:SF238">
    <property type="entry name" value="MYCOFACTOCIN BIOSYNTHESIS TRANSCRIPTIONAL REGULATOR MFTR-RELATED"/>
    <property type="match status" value="1"/>
</dbReference>
<dbReference type="EMBL" id="JACHMG010000001">
    <property type="protein sequence ID" value="MBB4682686.1"/>
    <property type="molecule type" value="Genomic_DNA"/>
</dbReference>
<keyword evidence="2 4" id="KW-0238">DNA-binding</keyword>
<dbReference type="InterPro" id="IPR050109">
    <property type="entry name" value="HTH-type_TetR-like_transc_reg"/>
</dbReference>
<proteinExistence type="predicted"/>
<dbReference type="InterPro" id="IPR041347">
    <property type="entry name" value="MftR_C"/>
</dbReference>
<evidence type="ECO:0000313" key="6">
    <source>
        <dbReference type="EMBL" id="MBB4682686.1"/>
    </source>
</evidence>
<dbReference type="InterPro" id="IPR001647">
    <property type="entry name" value="HTH_TetR"/>
</dbReference>
<dbReference type="Gene3D" id="1.10.10.60">
    <property type="entry name" value="Homeodomain-like"/>
    <property type="match status" value="1"/>
</dbReference>
<evidence type="ECO:0000256" key="3">
    <source>
        <dbReference type="ARBA" id="ARBA00023163"/>
    </source>
</evidence>
<dbReference type="Pfam" id="PF00440">
    <property type="entry name" value="TetR_N"/>
    <property type="match status" value="1"/>
</dbReference>
<sequence>MSTPPAGLRERKKLETHRTLSATAVRLIGEYGLDQVTVDDIAAEAGVSTRTFFNYFASKEDSVLIPHADREQRMTRMLERFAAQPPELGSLAALLAASRADLVEIDRDPREWLTRLRIVLDNPGLTLRALALDAETFAPLAAAVARRSGTDPAKDVFPTLVLSLLGGTISATLRLWSESDGTRPLVELFDEAAALATGLAGPA</sequence>
<dbReference type="PANTHER" id="PTHR30055">
    <property type="entry name" value="HTH-TYPE TRANSCRIPTIONAL REGULATOR RUTR"/>
    <property type="match status" value="1"/>
</dbReference>
<dbReference type="Gene3D" id="1.10.357.10">
    <property type="entry name" value="Tetracycline Repressor, domain 2"/>
    <property type="match status" value="1"/>
</dbReference>
<dbReference type="PROSITE" id="PS50977">
    <property type="entry name" value="HTH_TETR_2"/>
    <property type="match status" value="1"/>
</dbReference>
<evidence type="ECO:0000313" key="7">
    <source>
        <dbReference type="Proteomes" id="UP000581769"/>
    </source>
</evidence>
<evidence type="ECO:0000259" key="5">
    <source>
        <dbReference type="PROSITE" id="PS50977"/>
    </source>
</evidence>
<protein>
    <submittedName>
        <fullName evidence="6">AcrR family transcriptional regulator</fullName>
    </submittedName>
</protein>
<comment type="caution">
    <text evidence="6">The sequence shown here is derived from an EMBL/GenBank/DDBJ whole genome shotgun (WGS) entry which is preliminary data.</text>
</comment>
<organism evidence="6 7">
    <name type="scientific">Amycolatopsis jiangsuensis</name>
    <dbReference type="NCBI Taxonomy" id="1181879"/>
    <lineage>
        <taxon>Bacteria</taxon>
        <taxon>Bacillati</taxon>
        <taxon>Actinomycetota</taxon>
        <taxon>Actinomycetes</taxon>
        <taxon>Pseudonocardiales</taxon>
        <taxon>Pseudonocardiaceae</taxon>
        <taxon>Amycolatopsis</taxon>
    </lineage>
</organism>
<dbReference type="InterPro" id="IPR009057">
    <property type="entry name" value="Homeodomain-like_sf"/>
</dbReference>
<dbReference type="SUPFAM" id="SSF46689">
    <property type="entry name" value="Homeodomain-like"/>
    <property type="match status" value="1"/>
</dbReference>
<dbReference type="AlphaFoldDB" id="A0A840IK72"/>
<gene>
    <name evidence="6" type="ORF">BJY18_000171</name>
</gene>
<keyword evidence="3" id="KW-0804">Transcription</keyword>
<dbReference type="Pfam" id="PF17754">
    <property type="entry name" value="TetR_C_14"/>
    <property type="match status" value="1"/>
</dbReference>